<comment type="cofactor">
    <cofactor evidence="1">
        <name>(6R)-5,10-methylene-5,6,7,8-tetrahydrofolate</name>
        <dbReference type="ChEBI" id="CHEBI:15636"/>
    </cofactor>
</comment>
<dbReference type="InterPro" id="IPR002081">
    <property type="entry name" value="Cryptochrome/DNA_photolyase_1"/>
</dbReference>
<evidence type="ECO:0000313" key="8">
    <source>
        <dbReference type="EMBL" id="CUH39073.1"/>
    </source>
</evidence>
<dbReference type="Gene3D" id="3.40.50.620">
    <property type="entry name" value="HUPs"/>
    <property type="match status" value="1"/>
</dbReference>
<dbReference type="GO" id="GO:0071949">
    <property type="term" value="F:FAD binding"/>
    <property type="evidence" value="ECO:0007669"/>
    <property type="project" value="TreeGrafter"/>
</dbReference>
<dbReference type="GO" id="GO:0003677">
    <property type="term" value="F:DNA binding"/>
    <property type="evidence" value="ECO:0007669"/>
    <property type="project" value="TreeGrafter"/>
</dbReference>
<dbReference type="InterPro" id="IPR036134">
    <property type="entry name" value="Crypto/Photolyase_FAD-like_sf"/>
</dbReference>
<keyword evidence="2 4" id="KW-0285">Flavoprotein</keyword>
<dbReference type="PANTHER" id="PTHR11455">
    <property type="entry name" value="CRYPTOCHROME"/>
    <property type="match status" value="1"/>
</dbReference>
<gene>
    <name evidence="8" type="primary">phrA</name>
    <name evidence="8" type="ORF">JSE7799_01792</name>
</gene>
<protein>
    <submittedName>
        <fullName evidence="8">Deoxyribodipyrimidine photo-lyase</fullName>
        <ecNumber evidence="8">4.1.99.3</ecNumber>
    </submittedName>
</protein>
<feature type="site" description="Electron transfer via tryptophanyl radical" evidence="5">
    <location>
        <position position="359"/>
    </location>
</feature>
<dbReference type="InterPro" id="IPR006050">
    <property type="entry name" value="DNA_photolyase_N"/>
</dbReference>
<dbReference type="PRINTS" id="PR00147">
    <property type="entry name" value="DNAPHOTLYASE"/>
</dbReference>
<comment type="cofactor">
    <cofactor evidence="4">
        <name>FAD</name>
        <dbReference type="ChEBI" id="CHEBI:57692"/>
    </cofactor>
    <text evidence="4">Binds 1 FAD per subunit.</text>
</comment>
<keyword evidence="3 4" id="KW-0274">FAD</keyword>
<dbReference type="SUPFAM" id="SSF52425">
    <property type="entry name" value="Cryptochrome/photolyase, N-terminal domain"/>
    <property type="match status" value="1"/>
</dbReference>
<dbReference type="EMBL" id="CYPR01000109">
    <property type="protein sequence ID" value="CUH39073.1"/>
    <property type="molecule type" value="Genomic_DNA"/>
</dbReference>
<evidence type="ECO:0000313" key="9">
    <source>
        <dbReference type="Proteomes" id="UP000049455"/>
    </source>
</evidence>
<dbReference type="RefSeq" id="WP_055663314.1">
    <property type="nucleotide sequence ID" value="NZ_CYPR01000109.1"/>
</dbReference>
<keyword evidence="8" id="KW-0456">Lyase</keyword>
<dbReference type="InterPro" id="IPR036155">
    <property type="entry name" value="Crypto/Photolyase_N_sf"/>
</dbReference>
<dbReference type="OrthoDB" id="9772484at2"/>
<feature type="binding site" evidence="4">
    <location>
        <begin position="237"/>
        <end position="241"/>
    </location>
    <ligand>
        <name>FAD</name>
        <dbReference type="ChEBI" id="CHEBI:57692"/>
    </ligand>
</feature>
<keyword evidence="9" id="KW-1185">Reference proteome</keyword>
<dbReference type="InterPro" id="IPR005101">
    <property type="entry name" value="Cryptochr/Photolyase_FAD-bd"/>
</dbReference>
<dbReference type="PANTHER" id="PTHR11455:SF9">
    <property type="entry name" value="CRYPTOCHROME CIRCADIAN CLOCK 5 ISOFORM X1"/>
    <property type="match status" value="1"/>
</dbReference>
<feature type="domain" description="Photolyase/cryptochrome alpha/beta" evidence="7">
    <location>
        <begin position="6"/>
        <end position="132"/>
    </location>
</feature>
<name>A0A0M7BAY5_9RHOB</name>
<feature type="binding site" evidence="4">
    <location>
        <begin position="372"/>
        <end position="374"/>
    </location>
    <ligand>
        <name>FAD</name>
        <dbReference type="ChEBI" id="CHEBI:57692"/>
    </ligand>
</feature>
<proteinExistence type="inferred from homology"/>
<dbReference type="Gene3D" id="1.25.40.80">
    <property type="match status" value="1"/>
</dbReference>
<evidence type="ECO:0000256" key="6">
    <source>
        <dbReference type="RuleBase" id="RU004182"/>
    </source>
</evidence>
<evidence type="ECO:0000256" key="4">
    <source>
        <dbReference type="PIRSR" id="PIRSR602081-1"/>
    </source>
</evidence>
<dbReference type="EC" id="4.1.99.3" evidence="8"/>
<evidence type="ECO:0000256" key="2">
    <source>
        <dbReference type="ARBA" id="ARBA00022630"/>
    </source>
</evidence>
<dbReference type="Pfam" id="PF03441">
    <property type="entry name" value="FAD_binding_7"/>
    <property type="match status" value="1"/>
</dbReference>
<evidence type="ECO:0000256" key="5">
    <source>
        <dbReference type="PIRSR" id="PIRSR602081-2"/>
    </source>
</evidence>
<comment type="similarity">
    <text evidence="6">Belongs to the DNA photolyase family.</text>
</comment>
<reference evidence="8 9" key="1">
    <citation type="submission" date="2015-09" db="EMBL/GenBank/DDBJ databases">
        <authorList>
            <person name="Jackson K.R."/>
            <person name="Lunt B.L."/>
            <person name="Fisher J.N.B."/>
            <person name="Gardner A.V."/>
            <person name="Bailey M.E."/>
            <person name="Deus L.M."/>
            <person name="Earl A.S."/>
            <person name="Gibby P.D."/>
            <person name="Hartmann K.A."/>
            <person name="Liu J.E."/>
            <person name="Manci A.M."/>
            <person name="Nielsen D.A."/>
            <person name="Solomon M.B."/>
            <person name="Breakwell D.P."/>
            <person name="Burnett S.H."/>
            <person name="Grose J.H."/>
        </authorList>
    </citation>
    <scope>NUCLEOTIDE SEQUENCE [LARGE SCALE GENOMIC DNA]</scope>
    <source>
        <strain evidence="8 9">CECT 7799</strain>
    </source>
</reference>
<dbReference type="Gene3D" id="1.10.579.10">
    <property type="entry name" value="DNA Cyclobutane Dipyrimidine Photolyase, subunit A, domain 3"/>
    <property type="match status" value="1"/>
</dbReference>
<accession>A0A0M7BAY5</accession>
<feature type="binding site" evidence="4">
    <location>
        <position position="272"/>
    </location>
    <ligand>
        <name>FAD</name>
        <dbReference type="ChEBI" id="CHEBI:57692"/>
    </ligand>
</feature>
<dbReference type="Pfam" id="PF00875">
    <property type="entry name" value="DNA_photolyase"/>
    <property type="match status" value="1"/>
</dbReference>
<evidence type="ECO:0000256" key="3">
    <source>
        <dbReference type="ARBA" id="ARBA00022827"/>
    </source>
</evidence>
<dbReference type="PROSITE" id="PS51645">
    <property type="entry name" value="PHR_CRY_ALPHA_BETA"/>
    <property type="match status" value="1"/>
</dbReference>
<feature type="binding site" evidence="4">
    <location>
        <position position="225"/>
    </location>
    <ligand>
        <name>FAD</name>
        <dbReference type="ChEBI" id="CHEBI:57692"/>
    </ligand>
</feature>
<dbReference type="SUPFAM" id="SSF48173">
    <property type="entry name" value="Cryptochrome/photolyase FAD-binding domain"/>
    <property type="match status" value="1"/>
</dbReference>
<dbReference type="GO" id="GO:0003904">
    <property type="term" value="F:deoxyribodipyrimidine photo-lyase activity"/>
    <property type="evidence" value="ECO:0007669"/>
    <property type="project" value="UniProtKB-EC"/>
</dbReference>
<sequence>MNDQTKPILYWLRRDLRLSDNPALDWAAEQGRPVIPVFLHDEVTEDWGAAPRWRVGLGLAAHADALESLGSRLILRRGEALATLRALIAETGADTVVWNRLYVANERARDEGVEAGLTDDGVTVKTFQSHVLFEPWKVQTGAGSYYKVYTPFWKAVRDRDPGPPISAPSELPAPSDWPETETLAEWKLGHDMRRGIDVVARYAHVGEETAQARLATFIEEKLEDYARARDMLAEDGTSGLSENLTYGEISARACWAAGQRAMQEGRSGAETFLREIVWRDFAHHLAWHTPRLTTSNWRKEWDAFPWQGDNEKAEAWRRGCTGLDVVDAAMREIYVTGRMHNRARMLVASYLTKHLMTHWRVGCDWFGDVLIDWDPANNAMGWQWAAGSGPDASPFFRIFNPETQARKFDPKGRYRDRWLESEEFYEAVPEGWHMTKGADRPDTPIVGLKEGREAALDAYRQRGDG</sequence>
<dbReference type="STRING" id="313367.JSE7799_01792"/>
<dbReference type="InterPro" id="IPR014729">
    <property type="entry name" value="Rossmann-like_a/b/a_fold"/>
</dbReference>
<evidence type="ECO:0000256" key="1">
    <source>
        <dbReference type="ARBA" id="ARBA00001932"/>
    </source>
</evidence>
<feature type="site" description="Electron transfer via tryptophanyl radical" evidence="5">
    <location>
        <position position="382"/>
    </location>
</feature>
<dbReference type="Proteomes" id="UP000049455">
    <property type="component" value="Unassembled WGS sequence"/>
</dbReference>
<feature type="site" description="Electron transfer via tryptophanyl radical" evidence="5">
    <location>
        <position position="306"/>
    </location>
</feature>
<keyword evidence="6" id="KW-0157">Chromophore</keyword>
<evidence type="ECO:0000259" key="7">
    <source>
        <dbReference type="PROSITE" id="PS51645"/>
    </source>
</evidence>
<organism evidence="8 9">
    <name type="scientific">Jannaschia seosinensis</name>
    <dbReference type="NCBI Taxonomy" id="313367"/>
    <lineage>
        <taxon>Bacteria</taxon>
        <taxon>Pseudomonadati</taxon>
        <taxon>Pseudomonadota</taxon>
        <taxon>Alphaproteobacteria</taxon>
        <taxon>Rhodobacterales</taxon>
        <taxon>Roseobacteraceae</taxon>
        <taxon>Jannaschia</taxon>
    </lineage>
</organism>
<dbReference type="AlphaFoldDB" id="A0A0M7BAY5"/>